<dbReference type="EMBL" id="CP131062">
    <property type="protein sequence ID" value="WNY29212.1"/>
    <property type="molecule type" value="Genomic_DNA"/>
</dbReference>
<dbReference type="PANTHER" id="PTHR43080:SF29">
    <property type="entry name" value="OS02G0818000 PROTEIN"/>
    <property type="match status" value="1"/>
</dbReference>
<evidence type="ECO:0000256" key="1">
    <source>
        <dbReference type="ARBA" id="ARBA00022605"/>
    </source>
</evidence>
<dbReference type="SMART" id="SM00116">
    <property type="entry name" value="CBS"/>
    <property type="match status" value="4"/>
</dbReference>
<protein>
    <submittedName>
        <fullName evidence="6">Inosine-5'-monophosphate dehydrogenase</fullName>
        <ecNumber evidence="6">1.1.1.205</ecNumber>
    </submittedName>
</protein>
<dbReference type="InterPro" id="IPR046342">
    <property type="entry name" value="CBS_dom_sf"/>
</dbReference>
<keyword evidence="1" id="KW-0028">Amino-acid biosynthesis</keyword>
<feature type="domain" description="CBS" evidence="5">
    <location>
        <begin position="222"/>
        <end position="277"/>
    </location>
</feature>
<accession>A0AA96ZZF2</accession>
<dbReference type="PANTHER" id="PTHR43080">
    <property type="entry name" value="CBS DOMAIN-CONTAINING PROTEIN CBSX3, MITOCHONDRIAL"/>
    <property type="match status" value="1"/>
</dbReference>
<keyword evidence="2 4" id="KW-0129">CBS domain</keyword>
<dbReference type="PROSITE" id="PS51371">
    <property type="entry name" value="CBS"/>
    <property type="match status" value="4"/>
</dbReference>
<dbReference type="RefSeq" id="WP_316559199.1">
    <property type="nucleotide sequence ID" value="NZ_CP131062.1"/>
</dbReference>
<evidence type="ECO:0000313" key="7">
    <source>
        <dbReference type="Proteomes" id="UP001302662"/>
    </source>
</evidence>
<keyword evidence="3" id="KW-0486">Methionine biosynthesis</keyword>
<evidence type="ECO:0000256" key="3">
    <source>
        <dbReference type="ARBA" id="ARBA00023167"/>
    </source>
</evidence>
<dbReference type="Pfam" id="PF00571">
    <property type="entry name" value="CBS"/>
    <property type="match status" value="4"/>
</dbReference>
<evidence type="ECO:0000256" key="4">
    <source>
        <dbReference type="PROSITE-ProRule" id="PRU00703"/>
    </source>
</evidence>
<dbReference type="AlphaFoldDB" id="A0AA96ZZF2"/>
<name>A0AA96ZZF2_9EURY</name>
<organism evidence="6 7">
    <name type="scientific">Methanimicrococcus stummii</name>
    <dbReference type="NCBI Taxonomy" id="3028294"/>
    <lineage>
        <taxon>Archaea</taxon>
        <taxon>Methanobacteriati</taxon>
        <taxon>Methanobacteriota</taxon>
        <taxon>Stenosarchaea group</taxon>
        <taxon>Methanomicrobia</taxon>
        <taxon>Methanosarcinales</taxon>
        <taxon>Methanosarcinaceae</taxon>
        <taxon>Methanimicrococcus</taxon>
    </lineage>
</organism>
<evidence type="ECO:0000313" key="6">
    <source>
        <dbReference type="EMBL" id="WNY29212.1"/>
    </source>
</evidence>
<dbReference type="Gene3D" id="3.10.580.10">
    <property type="entry name" value="CBS-domain"/>
    <property type="match status" value="2"/>
</dbReference>
<keyword evidence="7" id="KW-1185">Reference proteome</keyword>
<proteinExistence type="predicted"/>
<feature type="domain" description="CBS" evidence="5">
    <location>
        <begin position="7"/>
        <end position="62"/>
    </location>
</feature>
<evidence type="ECO:0000259" key="5">
    <source>
        <dbReference type="PROSITE" id="PS51371"/>
    </source>
</evidence>
<reference evidence="6 7" key="1">
    <citation type="submission" date="2023-07" db="EMBL/GenBank/DDBJ databases">
        <title>Closed genome sequence of Methanimicrococcus sp. Es2.</title>
        <authorList>
            <person name="Protasov E."/>
            <person name="Platt K."/>
            <person name="Reeh H."/>
            <person name="Poehlein A."/>
            <person name="Daniel R."/>
            <person name="Brune A."/>
        </authorList>
    </citation>
    <scope>NUCLEOTIDE SEQUENCE [LARGE SCALE GENOMIC DNA]</scope>
    <source>
        <strain evidence="6 7">Es2</strain>
    </source>
</reference>
<dbReference type="GO" id="GO:0003938">
    <property type="term" value="F:IMP dehydrogenase activity"/>
    <property type="evidence" value="ECO:0007669"/>
    <property type="project" value="UniProtKB-EC"/>
</dbReference>
<dbReference type="GeneID" id="85197902"/>
<feature type="domain" description="CBS" evidence="5">
    <location>
        <begin position="77"/>
        <end position="131"/>
    </location>
</feature>
<dbReference type="InterPro" id="IPR000644">
    <property type="entry name" value="CBS_dom"/>
</dbReference>
<dbReference type="CDD" id="cd02205">
    <property type="entry name" value="CBS_pair_SF"/>
    <property type="match status" value="1"/>
</dbReference>
<dbReference type="SUPFAM" id="SSF54631">
    <property type="entry name" value="CBS-domain pair"/>
    <property type="match status" value="2"/>
</dbReference>
<dbReference type="Proteomes" id="UP001302662">
    <property type="component" value="Chromosome"/>
</dbReference>
<gene>
    <name evidence="6" type="primary">impDH_3</name>
    <name evidence="6" type="ORF">MmiEs2_14360</name>
</gene>
<dbReference type="KEGG" id="mees:MmiEs2_14360"/>
<dbReference type="GO" id="GO:0009086">
    <property type="term" value="P:methionine biosynthetic process"/>
    <property type="evidence" value="ECO:0007669"/>
    <property type="project" value="UniProtKB-KW"/>
</dbReference>
<dbReference type="InterPro" id="IPR051257">
    <property type="entry name" value="Diverse_CBS-Domain"/>
</dbReference>
<sequence length="279" mass="30360">MKVKNIMSSPVYIVEPDETVAHARNLMMKYKVGSILVVDDPMILGIFTKSDLNMKLFEEEAAWKRRPIDQIPIKSVMTADVVTLSPNAPAAEAAKLMVEKNIDHIPIFEKEVLGIVSKTDLIRFAAENATEGRVGDAMTGKAVVVNTNHTLNHVIDEMEKNAVQKVIVMDNNEKAVGIVSVKDLSASELVGSDGKRSVRGSKKSSSKAARYALDTPFIAEDVMTSIVVADVSESIASAAKKIIDNNVVSLPVTRNGKVSGMISKNDILKWLAENQEAQE</sequence>
<dbReference type="EC" id="1.1.1.205" evidence="6"/>
<evidence type="ECO:0000256" key="2">
    <source>
        <dbReference type="ARBA" id="ARBA00023122"/>
    </source>
</evidence>
<feature type="domain" description="CBS" evidence="5">
    <location>
        <begin position="138"/>
        <end position="198"/>
    </location>
</feature>
<keyword evidence="6" id="KW-0560">Oxidoreductase</keyword>